<accession>A0ABQ9GHS0</accession>
<dbReference type="EMBL" id="JARBHB010000012">
    <property type="protein sequence ID" value="KAJ8871577.1"/>
    <property type="molecule type" value="Genomic_DNA"/>
</dbReference>
<feature type="region of interest" description="Disordered" evidence="1">
    <location>
        <begin position="529"/>
        <end position="572"/>
    </location>
</feature>
<feature type="region of interest" description="Disordered" evidence="1">
    <location>
        <begin position="336"/>
        <end position="375"/>
    </location>
</feature>
<sequence>MYLEYIVELILELSEELTEKLLEGLTEELSEELNVVLFVELLCCCLRMLRTRSELKVRQTKHFPLRKVSTGLREVQMVETLAKFLSNRHKGLEFLNLGGYIQLCVGGRVDRIEHYHLSFLSNLALYTCIPIHSLRSQLGMQTVFVSGKDTILAGGKGKRAGLHVLGKNNSPTSRKRRLGWMVELRWREGREGVEVCVLGRINAQAVRKTCSGVGVVGCRHLGEMWTILERSRHLKSSSTLMLHRRDTGYQLSLVFTGRLRRSKVRMEQLHIHLISPSSALETSLRAAQISQLNPNRDAALQQVFISRVSGFEDGTTSGEFSPSPNITSPLREYRSSVGMREPGGEGRIPVKTRRPAASSGTIPTCGNTGATPPPLQRESDPFRLGGRQKAEVTVNGLHGRNVVRTVPGSPQLPASRGVASPAGRRPVVGRPLPGVRRSKLCPFQHACLSASPRRHSCRNRGLPAADKQAAAVVRTAAHVTLGARSFVVGAADQEEWRWVCPAVVNSLPESASGNINKVEPMIDVNMEQRRNERAGETGDPRKNPPTNGTVRHDSYMRKPGVTRPGIKPGSPW</sequence>
<dbReference type="Proteomes" id="UP001159363">
    <property type="component" value="Chromosome 11"/>
</dbReference>
<gene>
    <name evidence="2" type="ORF">PR048_027903</name>
</gene>
<feature type="compositionally biased region" description="Basic and acidic residues" evidence="1">
    <location>
        <begin position="529"/>
        <end position="542"/>
    </location>
</feature>
<evidence type="ECO:0000256" key="1">
    <source>
        <dbReference type="SAM" id="MobiDB-lite"/>
    </source>
</evidence>
<name>A0ABQ9GHS0_9NEOP</name>
<proteinExistence type="predicted"/>
<comment type="caution">
    <text evidence="2">The sequence shown here is derived from an EMBL/GenBank/DDBJ whole genome shotgun (WGS) entry which is preliminary data.</text>
</comment>
<feature type="region of interest" description="Disordered" evidence="1">
    <location>
        <begin position="404"/>
        <end position="431"/>
    </location>
</feature>
<organism evidence="2 3">
    <name type="scientific">Dryococelus australis</name>
    <dbReference type="NCBI Taxonomy" id="614101"/>
    <lineage>
        <taxon>Eukaryota</taxon>
        <taxon>Metazoa</taxon>
        <taxon>Ecdysozoa</taxon>
        <taxon>Arthropoda</taxon>
        <taxon>Hexapoda</taxon>
        <taxon>Insecta</taxon>
        <taxon>Pterygota</taxon>
        <taxon>Neoptera</taxon>
        <taxon>Polyneoptera</taxon>
        <taxon>Phasmatodea</taxon>
        <taxon>Verophasmatodea</taxon>
        <taxon>Anareolatae</taxon>
        <taxon>Phasmatidae</taxon>
        <taxon>Eurycanthinae</taxon>
        <taxon>Dryococelus</taxon>
    </lineage>
</organism>
<reference evidence="2 3" key="1">
    <citation type="submission" date="2023-02" db="EMBL/GenBank/DDBJ databases">
        <title>LHISI_Scaffold_Assembly.</title>
        <authorList>
            <person name="Stuart O.P."/>
            <person name="Cleave R."/>
            <person name="Magrath M.J.L."/>
            <person name="Mikheyev A.S."/>
        </authorList>
    </citation>
    <scope>NUCLEOTIDE SEQUENCE [LARGE SCALE GENOMIC DNA]</scope>
    <source>
        <strain evidence="2">Daus_M_001</strain>
        <tissue evidence="2">Leg muscle</tissue>
    </source>
</reference>
<protein>
    <submittedName>
        <fullName evidence="2">Uncharacterized protein</fullName>
    </submittedName>
</protein>
<evidence type="ECO:0000313" key="2">
    <source>
        <dbReference type="EMBL" id="KAJ8871577.1"/>
    </source>
</evidence>
<evidence type="ECO:0000313" key="3">
    <source>
        <dbReference type="Proteomes" id="UP001159363"/>
    </source>
</evidence>
<keyword evidence="3" id="KW-1185">Reference proteome</keyword>
<feature type="compositionally biased region" description="Polar residues" evidence="1">
    <location>
        <begin position="358"/>
        <end position="370"/>
    </location>
</feature>